<protein>
    <recommendedName>
        <fullName evidence="3">Condensation domain-containing protein</fullName>
    </recommendedName>
</protein>
<name>A0A6N4VAX1_9MYCO</name>
<dbReference type="Proteomes" id="UP000466785">
    <property type="component" value="Chromosome"/>
</dbReference>
<evidence type="ECO:0000313" key="1">
    <source>
        <dbReference type="EMBL" id="BBX51975.1"/>
    </source>
</evidence>
<dbReference type="EMBL" id="AP022570">
    <property type="protein sequence ID" value="BBX51975.1"/>
    <property type="molecule type" value="Genomic_DNA"/>
</dbReference>
<organism evidence="1 2">
    <name type="scientific">Mycolicibacterium poriferae</name>
    <dbReference type="NCBI Taxonomy" id="39694"/>
    <lineage>
        <taxon>Bacteria</taxon>
        <taxon>Bacillati</taxon>
        <taxon>Actinomycetota</taxon>
        <taxon>Actinomycetes</taxon>
        <taxon>Mycobacteriales</taxon>
        <taxon>Mycobacteriaceae</taxon>
        <taxon>Mycolicibacterium</taxon>
    </lineage>
</organism>
<keyword evidence="2" id="KW-1185">Reference proteome</keyword>
<accession>A0A6N4VAX1</accession>
<evidence type="ECO:0008006" key="3">
    <source>
        <dbReference type="Google" id="ProtNLM"/>
    </source>
</evidence>
<evidence type="ECO:0000313" key="2">
    <source>
        <dbReference type="Proteomes" id="UP000466785"/>
    </source>
</evidence>
<reference evidence="1 2" key="1">
    <citation type="journal article" date="2019" name="Emerg. Microbes Infect.">
        <title>Comprehensive subspecies identification of 175 nontuberculous mycobacteria species based on 7547 genomic profiles.</title>
        <authorList>
            <person name="Matsumoto Y."/>
            <person name="Kinjo T."/>
            <person name="Motooka D."/>
            <person name="Nabeya D."/>
            <person name="Jung N."/>
            <person name="Uechi K."/>
            <person name="Horii T."/>
            <person name="Iida T."/>
            <person name="Fujita J."/>
            <person name="Nakamura S."/>
        </authorList>
    </citation>
    <scope>NUCLEOTIDE SEQUENCE [LARGE SCALE GENOMIC DNA]</scope>
    <source>
        <strain evidence="1 2">JCM 12603</strain>
    </source>
</reference>
<sequence length="417" mass="44458">MAFTARRRQPATVRVASLDVQHSHRRSAVVLGPVTMPSLDELRSRFAAMAAVGPVARIGLQPSTARVRWRFTPHGLDDAVRAADPAADDDPMVLLAALREMPDGGIRVLAGRDHLAIDFSHGLGEIPLLDLLVAVLLGGVDPSEPALWRPYRHAVAPLPAAAIRAIGLRPRRLLPLWRHHRRTKPAATAAPAAGDLGVGPSPATRIARIAGAEADELRRLRDATRPGVSMFAVYTCALHTAFADNGFDVDPVVTLPFDVRRYLPAGWDTLASFSAGLDFTVDPAAGPGGLHSDMGCAVRMARPVANLVVSSVKARAARWARRGADWSGPPRPRMRLLHSSIGSVPRTAWSFSDPAEACILVASDPAGPCGVTVTTATVPGALWMTAEFHESVFDAEQVCAALDSVPERARELLSRTG</sequence>
<dbReference type="AlphaFoldDB" id="A0A6N4VAX1"/>
<dbReference type="KEGG" id="mpof:MPOR_30010"/>
<proteinExistence type="predicted"/>
<gene>
    <name evidence="1" type="ORF">MPOR_30010</name>
</gene>